<dbReference type="WBParaSite" id="HPBE_0002689701-mRNA-1">
    <property type="protein sequence ID" value="HPBE_0002689701-mRNA-1"/>
    <property type="gene ID" value="HPBE_0002689701"/>
</dbReference>
<name>A0A183GW27_HELPZ</name>
<feature type="compositionally biased region" description="Basic residues" evidence="1">
    <location>
        <begin position="87"/>
        <end position="99"/>
    </location>
</feature>
<evidence type="ECO:0000313" key="2">
    <source>
        <dbReference type="EMBL" id="VDP59895.1"/>
    </source>
</evidence>
<keyword evidence="3" id="KW-1185">Reference proteome</keyword>
<dbReference type="Proteomes" id="UP000050761">
    <property type="component" value="Unassembled WGS sequence"/>
</dbReference>
<reference evidence="2 3" key="1">
    <citation type="submission" date="2018-11" db="EMBL/GenBank/DDBJ databases">
        <authorList>
            <consortium name="Pathogen Informatics"/>
        </authorList>
    </citation>
    <scope>NUCLEOTIDE SEQUENCE [LARGE SCALE GENOMIC DNA]</scope>
</reference>
<feature type="compositionally biased region" description="Polar residues" evidence="1">
    <location>
        <begin position="1"/>
        <end position="20"/>
    </location>
</feature>
<feature type="compositionally biased region" description="Basic and acidic residues" evidence="1">
    <location>
        <begin position="73"/>
        <end position="86"/>
    </location>
</feature>
<sequence>MALKTQTANMKKVTGSSIPNSAIEAGQSGSGPVGEDHAAQKITKDFPEVLENDKRSRSIVISGLEETSQELPPSERQKNLEDEVSKVRAKRRVSPVRNL</sequence>
<feature type="compositionally biased region" description="Basic and acidic residues" evidence="1">
    <location>
        <begin position="34"/>
        <end position="56"/>
    </location>
</feature>
<dbReference type="OrthoDB" id="7480989at2759"/>
<organism evidence="3 4">
    <name type="scientific">Heligmosomoides polygyrus</name>
    <name type="common">Parasitic roundworm</name>
    <dbReference type="NCBI Taxonomy" id="6339"/>
    <lineage>
        <taxon>Eukaryota</taxon>
        <taxon>Metazoa</taxon>
        <taxon>Ecdysozoa</taxon>
        <taxon>Nematoda</taxon>
        <taxon>Chromadorea</taxon>
        <taxon>Rhabditida</taxon>
        <taxon>Rhabditina</taxon>
        <taxon>Rhabditomorpha</taxon>
        <taxon>Strongyloidea</taxon>
        <taxon>Heligmosomidae</taxon>
        <taxon>Heligmosomoides</taxon>
    </lineage>
</organism>
<evidence type="ECO:0000256" key="1">
    <source>
        <dbReference type="SAM" id="MobiDB-lite"/>
    </source>
</evidence>
<dbReference type="EMBL" id="UZAH01041212">
    <property type="protein sequence ID" value="VDP59895.1"/>
    <property type="molecule type" value="Genomic_DNA"/>
</dbReference>
<protein>
    <submittedName>
        <fullName evidence="2 4">Uncharacterized protein</fullName>
    </submittedName>
</protein>
<feature type="region of interest" description="Disordered" evidence="1">
    <location>
        <begin position="1"/>
        <end position="99"/>
    </location>
</feature>
<evidence type="ECO:0000313" key="3">
    <source>
        <dbReference type="Proteomes" id="UP000050761"/>
    </source>
</evidence>
<proteinExistence type="predicted"/>
<evidence type="ECO:0000313" key="4">
    <source>
        <dbReference type="WBParaSite" id="HPBE_0002689701-mRNA-1"/>
    </source>
</evidence>
<accession>A0A183GW27</accession>
<accession>A0A3P8FYA4</accession>
<reference evidence="4" key="2">
    <citation type="submission" date="2019-09" db="UniProtKB">
        <authorList>
            <consortium name="WormBaseParasite"/>
        </authorList>
    </citation>
    <scope>IDENTIFICATION</scope>
</reference>
<dbReference type="AlphaFoldDB" id="A0A183GW27"/>
<gene>
    <name evidence="2" type="ORF">HPBE_LOCUS26896</name>
</gene>